<comment type="caution">
    <text evidence="1">The sequence shown here is derived from an EMBL/GenBank/DDBJ whole genome shotgun (WGS) entry which is preliminary data.</text>
</comment>
<dbReference type="InterPro" id="IPR052999">
    <property type="entry name" value="PTS1_Protein"/>
</dbReference>
<reference evidence="1 2" key="1">
    <citation type="submission" date="2016-07" db="EMBL/GenBank/DDBJ databases">
        <title>Pervasive Adenine N6-methylation of Active Genes in Fungi.</title>
        <authorList>
            <consortium name="DOE Joint Genome Institute"/>
            <person name="Mondo S.J."/>
            <person name="Dannebaum R.O."/>
            <person name="Kuo R.C."/>
            <person name="Labutti K."/>
            <person name="Haridas S."/>
            <person name="Kuo A."/>
            <person name="Salamov A."/>
            <person name="Ahrendt S.R."/>
            <person name="Lipzen A."/>
            <person name="Sullivan W."/>
            <person name="Andreopoulos W.B."/>
            <person name="Clum A."/>
            <person name="Lindquist E."/>
            <person name="Daum C."/>
            <person name="Ramamoorthy G.K."/>
            <person name="Gryganskyi A."/>
            <person name="Culley D."/>
            <person name="Magnuson J.K."/>
            <person name="James T.Y."/>
            <person name="O'Malley M.A."/>
            <person name="Stajich J.E."/>
            <person name="Spatafora J.W."/>
            <person name="Visel A."/>
            <person name="Grigoriev I.V."/>
        </authorList>
    </citation>
    <scope>NUCLEOTIDE SEQUENCE [LARGE SCALE GENOMIC DNA]</scope>
    <source>
        <strain evidence="1 2">NRRL 3301</strain>
    </source>
</reference>
<name>A0A1X2GC69_9FUNG</name>
<dbReference type="Proteomes" id="UP000242146">
    <property type="component" value="Unassembled WGS sequence"/>
</dbReference>
<dbReference type="InterPro" id="IPR029032">
    <property type="entry name" value="AhpD-like"/>
</dbReference>
<sequence length="228" mass="25511">MSLSKVLCQLPKLSRSTSIIHEPWYLVAAVVMTTLNQPQDLPQLYDHVKQKTTNDDELMEVVLRMKEAIFKSGVILGTPRIINSLTSLHSHLPASLSERLPKQPLRQPVDESTLKRRGQDMFDRIYERHAGRVMSNLVTAYPDLGSHALIDGYGRILSEVSVVNALDTSLVIVAGLMCDNLPSQLKGHYHGALHHGSTADQLGDLQCLVQQLCLHYHRTYCPLPTKTK</sequence>
<dbReference type="AlphaFoldDB" id="A0A1X2GC69"/>
<evidence type="ECO:0000313" key="1">
    <source>
        <dbReference type="EMBL" id="ORX50454.1"/>
    </source>
</evidence>
<dbReference type="PANTHER" id="PTHR28180">
    <property type="entry name" value="CONSERVED MITOCHONDRIAL PROTEIN-RELATED"/>
    <property type="match status" value="1"/>
</dbReference>
<dbReference type="STRING" id="101127.A0A1X2GC69"/>
<organism evidence="1 2">
    <name type="scientific">Hesseltinella vesiculosa</name>
    <dbReference type="NCBI Taxonomy" id="101127"/>
    <lineage>
        <taxon>Eukaryota</taxon>
        <taxon>Fungi</taxon>
        <taxon>Fungi incertae sedis</taxon>
        <taxon>Mucoromycota</taxon>
        <taxon>Mucoromycotina</taxon>
        <taxon>Mucoromycetes</taxon>
        <taxon>Mucorales</taxon>
        <taxon>Cunninghamellaceae</taxon>
        <taxon>Hesseltinella</taxon>
    </lineage>
</organism>
<evidence type="ECO:0008006" key="3">
    <source>
        <dbReference type="Google" id="ProtNLM"/>
    </source>
</evidence>
<accession>A0A1X2GC69</accession>
<gene>
    <name evidence="1" type="ORF">DM01DRAFT_1408984</name>
</gene>
<evidence type="ECO:0000313" key="2">
    <source>
        <dbReference type="Proteomes" id="UP000242146"/>
    </source>
</evidence>
<protein>
    <recommendedName>
        <fullName evidence="3">Carboxymuconolactone decarboxylase-like domain-containing protein</fullName>
    </recommendedName>
</protein>
<dbReference type="EMBL" id="MCGT01000023">
    <property type="protein sequence ID" value="ORX50454.1"/>
    <property type="molecule type" value="Genomic_DNA"/>
</dbReference>
<dbReference type="SUPFAM" id="SSF69118">
    <property type="entry name" value="AhpD-like"/>
    <property type="match status" value="1"/>
</dbReference>
<dbReference type="PANTHER" id="PTHR28180:SF2">
    <property type="entry name" value="PEROXISOMAL PROTEIN 2"/>
    <property type="match status" value="1"/>
</dbReference>
<keyword evidence="2" id="KW-1185">Reference proteome</keyword>
<dbReference type="Gene3D" id="1.20.1290.10">
    <property type="entry name" value="AhpD-like"/>
    <property type="match status" value="1"/>
</dbReference>
<dbReference type="OrthoDB" id="5537330at2759"/>
<proteinExistence type="predicted"/>